<evidence type="ECO:0000259" key="1">
    <source>
        <dbReference type="Pfam" id="PF12674"/>
    </source>
</evidence>
<dbReference type="Pfam" id="PF12674">
    <property type="entry name" value="Zn_ribbon_2"/>
    <property type="match status" value="1"/>
</dbReference>
<protein>
    <submittedName>
        <fullName evidence="2">Transcriptional regulator</fullName>
    </submittedName>
</protein>
<proteinExistence type="predicted"/>
<organism evidence="2 3">
    <name type="scientific">Paenibacillus odorifer</name>
    <dbReference type="NCBI Taxonomy" id="189426"/>
    <lineage>
        <taxon>Bacteria</taxon>
        <taxon>Bacillati</taxon>
        <taxon>Bacillota</taxon>
        <taxon>Bacilli</taxon>
        <taxon>Bacillales</taxon>
        <taxon>Paenibacillaceae</taxon>
        <taxon>Paenibacillus</taxon>
    </lineage>
</organism>
<dbReference type="RefSeq" id="WP_076116843.1">
    <property type="nucleotide sequence ID" value="NZ_MPTC01000001.1"/>
</dbReference>
<sequence length="103" mass="11538">MEQEQAGQVQDEPKFCQSCGMPMPTEDLLGTNKDGQKIEDYCVYCYEDGAFKQPDVTLQEMSDICTGYLVQEGMDEAVARKLLSEQLPHLKRWRGAASAPTTN</sequence>
<evidence type="ECO:0000313" key="3">
    <source>
        <dbReference type="Proteomes" id="UP000187439"/>
    </source>
</evidence>
<accession>A0A1R0YAH8</accession>
<feature type="domain" description="Putative zinc ribbon" evidence="1">
    <location>
        <begin position="15"/>
        <end position="94"/>
    </location>
</feature>
<reference evidence="2 3" key="1">
    <citation type="submission" date="2016-10" db="EMBL/GenBank/DDBJ databases">
        <title>Paenibacillus species isolates.</title>
        <authorList>
            <person name="Beno S.M."/>
        </authorList>
    </citation>
    <scope>NUCLEOTIDE SEQUENCE [LARGE SCALE GENOMIC DNA]</scope>
    <source>
        <strain evidence="2 3">FSL H7-0710</strain>
    </source>
</reference>
<name>A0A1R0YAH8_9BACL</name>
<dbReference type="OrthoDB" id="9801008at2"/>
<dbReference type="Proteomes" id="UP000187439">
    <property type="component" value="Unassembled WGS sequence"/>
</dbReference>
<comment type="caution">
    <text evidence="2">The sequence shown here is derived from an EMBL/GenBank/DDBJ whole genome shotgun (WGS) entry which is preliminary data.</text>
</comment>
<evidence type="ECO:0000313" key="2">
    <source>
        <dbReference type="EMBL" id="OMD44425.1"/>
    </source>
</evidence>
<dbReference type="EMBL" id="MPTC01000001">
    <property type="protein sequence ID" value="OMD44425.1"/>
    <property type="molecule type" value="Genomic_DNA"/>
</dbReference>
<dbReference type="AlphaFoldDB" id="A0A1R0YAH8"/>
<gene>
    <name evidence="2" type="ORF">BSK52_02545</name>
</gene>
<dbReference type="InterPro" id="IPR025868">
    <property type="entry name" value="Zn_ribbon_dom_put"/>
</dbReference>